<reference evidence="2" key="1">
    <citation type="journal article" date="2019" name="Int. J. Syst. Evol. Microbiol.">
        <title>The Global Catalogue of Microorganisms (GCM) 10K type strain sequencing project: providing services to taxonomists for standard genome sequencing and annotation.</title>
        <authorList>
            <consortium name="The Broad Institute Genomics Platform"/>
            <consortium name="The Broad Institute Genome Sequencing Center for Infectious Disease"/>
            <person name="Wu L."/>
            <person name="Ma J."/>
        </authorList>
    </citation>
    <scope>NUCLEOTIDE SEQUENCE [LARGE SCALE GENOMIC DNA]</scope>
    <source>
        <strain evidence="2">JCM 7356</strain>
    </source>
</reference>
<evidence type="ECO:0000313" key="2">
    <source>
        <dbReference type="Proteomes" id="UP001500305"/>
    </source>
</evidence>
<gene>
    <name evidence="1" type="ORF">GCM10010430_75560</name>
</gene>
<comment type="caution">
    <text evidence="1">The sequence shown here is derived from an EMBL/GenBank/DDBJ whole genome shotgun (WGS) entry which is preliminary data.</text>
</comment>
<dbReference type="EMBL" id="BAAATR010000063">
    <property type="protein sequence ID" value="GAA2278484.1"/>
    <property type="molecule type" value="Genomic_DNA"/>
</dbReference>
<proteinExistence type="predicted"/>
<protein>
    <submittedName>
        <fullName evidence="1">Uncharacterized protein</fullName>
    </submittedName>
</protein>
<accession>A0ABP5RW65</accession>
<dbReference type="Proteomes" id="UP001500305">
    <property type="component" value="Unassembled WGS sequence"/>
</dbReference>
<sequence>MLRAVADLGLRRVITFHSRIGSARAFATDPLEAAELLKDEDRPERLWARAVAGTDRLEDRRAAFKDFAAGPAGDVEQGAAPGLRHVTYGPFSLPLDLLNIPRRLVYKITEALKRPRHQSGEVNLRANAGGGQITRWTDALRPRRVTPFRAWTPRRSQAEMH</sequence>
<evidence type="ECO:0000313" key="1">
    <source>
        <dbReference type="EMBL" id="GAA2278484.1"/>
    </source>
</evidence>
<name>A0ABP5RW65_9ACTN</name>
<keyword evidence="2" id="KW-1185">Reference proteome</keyword>
<organism evidence="1 2">
    <name type="scientific">Kitasatospora cystarginea</name>
    <dbReference type="NCBI Taxonomy" id="58350"/>
    <lineage>
        <taxon>Bacteria</taxon>
        <taxon>Bacillati</taxon>
        <taxon>Actinomycetota</taxon>
        <taxon>Actinomycetes</taxon>
        <taxon>Kitasatosporales</taxon>
        <taxon>Streptomycetaceae</taxon>
        <taxon>Kitasatospora</taxon>
    </lineage>
</organism>